<dbReference type="PROSITE" id="PS50109">
    <property type="entry name" value="HIS_KIN"/>
    <property type="match status" value="1"/>
</dbReference>
<dbReference type="EC" id="2.7.13.3" evidence="3"/>
<dbReference type="SMART" id="SM00304">
    <property type="entry name" value="HAMP"/>
    <property type="match status" value="1"/>
</dbReference>
<evidence type="ECO:0000259" key="14">
    <source>
        <dbReference type="PROSITE" id="PS50109"/>
    </source>
</evidence>
<dbReference type="InterPro" id="IPR003594">
    <property type="entry name" value="HATPase_dom"/>
</dbReference>
<keyword evidence="7 13" id="KW-0812">Transmembrane</keyword>
<dbReference type="PANTHER" id="PTHR34220:SF7">
    <property type="entry name" value="SENSOR HISTIDINE KINASE YPDA"/>
    <property type="match status" value="1"/>
</dbReference>
<evidence type="ECO:0000259" key="15">
    <source>
        <dbReference type="PROSITE" id="PS50885"/>
    </source>
</evidence>
<keyword evidence="6" id="KW-0808">Transferase</keyword>
<dbReference type="InterPro" id="IPR003660">
    <property type="entry name" value="HAMP_dom"/>
</dbReference>
<evidence type="ECO:0000256" key="12">
    <source>
        <dbReference type="SAM" id="Coils"/>
    </source>
</evidence>
<comment type="subcellular location">
    <subcellularLocation>
        <location evidence="2">Cell membrane</location>
        <topology evidence="2">Multi-pass membrane protein</topology>
    </subcellularLocation>
</comment>
<dbReference type="InterPro" id="IPR010559">
    <property type="entry name" value="Sig_transdc_His_kin_internal"/>
</dbReference>
<feature type="transmembrane region" description="Helical" evidence="13">
    <location>
        <begin position="306"/>
        <end position="325"/>
    </location>
</feature>
<evidence type="ECO:0000256" key="4">
    <source>
        <dbReference type="ARBA" id="ARBA00022475"/>
    </source>
</evidence>
<name>A0A844F6S0_CLOSV</name>
<evidence type="ECO:0000256" key="1">
    <source>
        <dbReference type="ARBA" id="ARBA00000085"/>
    </source>
</evidence>
<comment type="caution">
    <text evidence="16">The sequence shown here is derived from an EMBL/GenBank/DDBJ whole genome shotgun (WGS) entry which is preliminary data.</text>
</comment>
<evidence type="ECO:0000256" key="11">
    <source>
        <dbReference type="ARBA" id="ARBA00023136"/>
    </source>
</evidence>
<organism evidence="16 17">
    <name type="scientific">Clostridium scindens (strain JCM 10418 / VPI 12708)</name>
    <dbReference type="NCBI Taxonomy" id="29347"/>
    <lineage>
        <taxon>Bacteria</taxon>
        <taxon>Bacillati</taxon>
        <taxon>Bacillota</taxon>
        <taxon>Clostridia</taxon>
        <taxon>Lachnospirales</taxon>
        <taxon>Lachnospiraceae</taxon>
    </lineage>
</organism>
<dbReference type="InterPro" id="IPR005467">
    <property type="entry name" value="His_kinase_dom"/>
</dbReference>
<dbReference type="Proteomes" id="UP000462363">
    <property type="component" value="Unassembled WGS sequence"/>
</dbReference>
<dbReference type="Gene3D" id="6.10.340.10">
    <property type="match status" value="1"/>
</dbReference>
<dbReference type="AlphaFoldDB" id="A0A844F6S0"/>
<feature type="coiled-coil region" evidence="12">
    <location>
        <begin position="333"/>
        <end position="387"/>
    </location>
</feature>
<evidence type="ECO:0000256" key="2">
    <source>
        <dbReference type="ARBA" id="ARBA00004651"/>
    </source>
</evidence>
<dbReference type="InterPro" id="IPR036890">
    <property type="entry name" value="HATPase_C_sf"/>
</dbReference>
<evidence type="ECO:0000313" key="17">
    <source>
        <dbReference type="Proteomes" id="UP000462363"/>
    </source>
</evidence>
<dbReference type="Gene3D" id="3.30.450.20">
    <property type="entry name" value="PAS domain"/>
    <property type="match status" value="1"/>
</dbReference>
<dbReference type="GO" id="GO:0000155">
    <property type="term" value="F:phosphorelay sensor kinase activity"/>
    <property type="evidence" value="ECO:0007669"/>
    <property type="project" value="InterPro"/>
</dbReference>
<keyword evidence="11 13" id="KW-0472">Membrane</keyword>
<dbReference type="SUPFAM" id="SSF55874">
    <property type="entry name" value="ATPase domain of HSP90 chaperone/DNA topoisomerase II/histidine kinase"/>
    <property type="match status" value="1"/>
</dbReference>
<dbReference type="Pfam" id="PF02518">
    <property type="entry name" value="HATPase_c"/>
    <property type="match status" value="1"/>
</dbReference>
<evidence type="ECO:0000256" key="7">
    <source>
        <dbReference type="ARBA" id="ARBA00022692"/>
    </source>
</evidence>
<dbReference type="InterPro" id="IPR033479">
    <property type="entry name" value="dCache_1"/>
</dbReference>
<keyword evidence="9 13" id="KW-1133">Transmembrane helix</keyword>
<accession>A0A844F6S0</accession>
<dbReference type="SMART" id="SM00387">
    <property type="entry name" value="HATPase_c"/>
    <property type="match status" value="1"/>
</dbReference>
<keyword evidence="8 16" id="KW-0418">Kinase</keyword>
<dbReference type="Pfam" id="PF00672">
    <property type="entry name" value="HAMP"/>
    <property type="match status" value="1"/>
</dbReference>
<evidence type="ECO:0000256" key="8">
    <source>
        <dbReference type="ARBA" id="ARBA00022777"/>
    </source>
</evidence>
<proteinExistence type="predicted"/>
<dbReference type="PANTHER" id="PTHR34220">
    <property type="entry name" value="SENSOR HISTIDINE KINASE YPDA"/>
    <property type="match status" value="1"/>
</dbReference>
<evidence type="ECO:0000256" key="10">
    <source>
        <dbReference type="ARBA" id="ARBA00023012"/>
    </source>
</evidence>
<evidence type="ECO:0000313" key="16">
    <source>
        <dbReference type="EMBL" id="MSS40606.1"/>
    </source>
</evidence>
<keyword evidence="10" id="KW-0902">Two-component regulatory system</keyword>
<dbReference type="PRINTS" id="PR00344">
    <property type="entry name" value="BCTRLSENSOR"/>
</dbReference>
<evidence type="ECO:0000256" key="13">
    <source>
        <dbReference type="SAM" id="Phobius"/>
    </source>
</evidence>
<evidence type="ECO:0000256" key="3">
    <source>
        <dbReference type="ARBA" id="ARBA00012438"/>
    </source>
</evidence>
<evidence type="ECO:0000256" key="5">
    <source>
        <dbReference type="ARBA" id="ARBA00022553"/>
    </source>
</evidence>
<dbReference type="GO" id="GO:0005886">
    <property type="term" value="C:plasma membrane"/>
    <property type="evidence" value="ECO:0007669"/>
    <property type="project" value="UniProtKB-SubCell"/>
</dbReference>
<feature type="transmembrane region" description="Helical" evidence="13">
    <location>
        <begin position="21"/>
        <end position="44"/>
    </location>
</feature>
<feature type="domain" description="HAMP" evidence="15">
    <location>
        <begin position="327"/>
        <end position="379"/>
    </location>
</feature>
<dbReference type="CDD" id="cd18773">
    <property type="entry name" value="PDC1_HK_sensor"/>
    <property type="match status" value="1"/>
</dbReference>
<evidence type="ECO:0000256" key="6">
    <source>
        <dbReference type="ARBA" id="ARBA00022679"/>
    </source>
</evidence>
<dbReference type="Gene3D" id="3.30.565.10">
    <property type="entry name" value="Histidine kinase-like ATPase, C-terminal domain"/>
    <property type="match status" value="1"/>
</dbReference>
<feature type="domain" description="Histidine kinase" evidence="14">
    <location>
        <begin position="486"/>
        <end position="595"/>
    </location>
</feature>
<dbReference type="Pfam" id="PF06580">
    <property type="entry name" value="His_kinase"/>
    <property type="match status" value="1"/>
</dbReference>
<dbReference type="SUPFAM" id="SSF158472">
    <property type="entry name" value="HAMP domain-like"/>
    <property type="match status" value="1"/>
</dbReference>
<dbReference type="CDD" id="cd06225">
    <property type="entry name" value="HAMP"/>
    <property type="match status" value="1"/>
</dbReference>
<dbReference type="InterPro" id="IPR050640">
    <property type="entry name" value="Bact_2-comp_sensor_kinase"/>
</dbReference>
<keyword evidence="4" id="KW-1003">Cell membrane</keyword>
<protein>
    <recommendedName>
        <fullName evidence="3">histidine kinase</fullName>
        <ecNumber evidence="3">2.7.13.3</ecNumber>
    </recommendedName>
</protein>
<dbReference type="InterPro" id="IPR004358">
    <property type="entry name" value="Sig_transdc_His_kin-like_C"/>
</dbReference>
<keyword evidence="5" id="KW-0597">Phosphoprotein</keyword>
<gene>
    <name evidence="16" type="ORF">FYJ37_09615</name>
</gene>
<sequence>MADKVIGLLEKVKNIYRKRSLQFILSLSFTLVSVAVMIGVAAGFSQRFVKSTERLAIINNKNVLDQMNLNLDTYLHNMMSISNTMYYSIIKNTDFGKDSMESVSDQMKLLYDANVSSLVSVAIFSDDGDLIAAQPLSRTKPNADPVSEDWFTKANEQIENVHFSAPHVENLFVNSDNIYHWVVSLSRSVEMTKDGEIVHGVMLVNMNFTGIEQICKNVDLGESGYVYIIDRNGELIYHPRQQLIYGGIIKENNKKAARYSEGSHVERFEGKERQITVKTVGYTGWKIIGVSPTSDITTTYMQNSQFIWIVAIIGIIILIFVNMFISSRVADPIKQLERSVRKLEKSNLNATVKIGGTYEIRHLGETLQSMADNMKKLMDDIVKEQEDKRKSEMSALQSQINPHFLYNTLDSIIWMIENERYEDAIDMVTALARLFRISLSKGKNIITVAQELQHAENYLIIQKVRYKNKFDYEIRMDPEAALCATIKLIVQPLVENSIYHGMEYMDGDGRIFIHAYVNEATLYIEIEDNGPGMTQEQVDELVRGTWKSGRGKGSGIGFHNVQERIRLYFGQNYGMEVESEPDEGTSIRIYIPARTVGEMEQDGGGRRE</sequence>
<dbReference type="Pfam" id="PF02743">
    <property type="entry name" value="dCache_1"/>
    <property type="match status" value="1"/>
</dbReference>
<dbReference type="EMBL" id="VUMB01000017">
    <property type="protein sequence ID" value="MSS40606.1"/>
    <property type="molecule type" value="Genomic_DNA"/>
</dbReference>
<dbReference type="RefSeq" id="WP_154323257.1">
    <property type="nucleotide sequence ID" value="NZ_CAMBVY010000022.1"/>
</dbReference>
<comment type="catalytic activity">
    <reaction evidence="1">
        <text>ATP + protein L-histidine = ADP + protein N-phospho-L-histidine.</text>
        <dbReference type="EC" id="2.7.13.3"/>
    </reaction>
</comment>
<dbReference type="CDD" id="cd12912">
    <property type="entry name" value="PDC2_MCP_like"/>
    <property type="match status" value="1"/>
</dbReference>
<dbReference type="PROSITE" id="PS50885">
    <property type="entry name" value="HAMP"/>
    <property type="match status" value="1"/>
</dbReference>
<evidence type="ECO:0000256" key="9">
    <source>
        <dbReference type="ARBA" id="ARBA00022989"/>
    </source>
</evidence>
<keyword evidence="12" id="KW-0175">Coiled coil</keyword>
<reference evidence="16 17" key="1">
    <citation type="submission" date="2019-08" db="EMBL/GenBank/DDBJ databases">
        <title>In-depth cultivation of the pig gut microbiome towards novel bacterial diversity and tailored functional studies.</title>
        <authorList>
            <person name="Wylensek D."/>
            <person name="Hitch T.C.A."/>
            <person name="Clavel T."/>
        </authorList>
    </citation>
    <scope>NUCLEOTIDE SEQUENCE [LARGE SCALE GENOMIC DNA]</scope>
    <source>
        <strain evidence="16 17">BL-389-WT-3D</strain>
    </source>
</reference>